<feature type="chain" id="PRO_5042973360" description="High-affinity zinc uptake system protein ZnuA" evidence="6">
    <location>
        <begin position="35"/>
        <end position="305"/>
    </location>
</feature>
<gene>
    <name evidence="7" type="ORF">MARGE09_P1484</name>
</gene>
<dbReference type="RefSeq" id="WP_236986754.1">
    <property type="nucleotide sequence ID" value="NZ_AP023086.1"/>
</dbReference>
<evidence type="ECO:0000256" key="2">
    <source>
        <dbReference type="ARBA" id="ARBA00015915"/>
    </source>
</evidence>
<evidence type="ECO:0000256" key="6">
    <source>
        <dbReference type="SAM" id="SignalP"/>
    </source>
</evidence>
<dbReference type="GO" id="GO:0046872">
    <property type="term" value="F:metal ion binding"/>
    <property type="evidence" value="ECO:0007669"/>
    <property type="project" value="InterPro"/>
</dbReference>
<evidence type="ECO:0000256" key="1">
    <source>
        <dbReference type="ARBA" id="ARBA00011028"/>
    </source>
</evidence>
<dbReference type="EMBL" id="AP023086">
    <property type="protein sequence ID" value="BCD97283.1"/>
    <property type="molecule type" value="Genomic_DNA"/>
</dbReference>
<dbReference type="Proteomes" id="UP001320119">
    <property type="component" value="Chromosome"/>
</dbReference>
<evidence type="ECO:0000256" key="4">
    <source>
        <dbReference type="ARBA" id="ARBA00022729"/>
    </source>
</evidence>
<sequence>MGCITIRICWARRQLRASAALLGLLMAVAGLANAGSDKALNPFAPKPTVVATIKPLALLAQSIAGEDFTVVTLLPPNANPHALAMTIADRQRLDDASLVLWLGAGFERFLAKPMQQRRGAQLELGSLEGLNWPAKSPADLHLWLDPHNIAQALKAITVELTLIEPLNRNVLDQRLASALRELAQREQAIQRELDAFKNVPFAVSHDGYAHFVGAFGLNQLAAATRLPEEQLSARRMYELQKSLAEASCLVVEPGDHSGVKLAKVLGVPAVEVDPLGRAPEITSITTLLQSLTTGFKHCFNPRNRS</sequence>
<dbReference type="AlphaFoldDB" id="A0AAN1WGQ1"/>
<evidence type="ECO:0000256" key="3">
    <source>
        <dbReference type="ARBA" id="ARBA00022448"/>
    </source>
</evidence>
<dbReference type="GO" id="GO:0006829">
    <property type="term" value="P:zinc ion transport"/>
    <property type="evidence" value="ECO:0007669"/>
    <property type="project" value="UniProtKB-KW"/>
</dbReference>
<name>A0AAN1WGQ1_9GAMM</name>
<keyword evidence="4 6" id="KW-0732">Signal</keyword>
<dbReference type="SUPFAM" id="SSF53807">
    <property type="entry name" value="Helical backbone' metal receptor"/>
    <property type="match status" value="1"/>
</dbReference>
<dbReference type="Pfam" id="PF01297">
    <property type="entry name" value="ZnuA"/>
    <property type="match status" value="1"/>
</dbReference>
<dbReference type="InterPro" id="IPR006127">
    <property type="entry name" value="ZnuA-like"/>
</dbReference>
<keyword evidence="5" id="KW-0862">Zinc</keyword>
<dbReference type="InterPro" id="IPR050492">
    <property type="entry name" value="Bact_metal-bind_prot9"/>
</dbReference>
<keyword evidence="3" id="KW-0813">Transport</keyword>
<keyword evidence="5" id="KW-0864">Zinc transport</keyword>
<protein>
    <recommendedName>
        <fullName evidence="2">High-affinity zinc uptake system protein ZnuA</fullName>
    </recommendedName>
</protein>
<accession>A0AAN1WGQ1</accession>
<organism evidence="7 8">
    <name type="scientific">Marinagarivorans cellulosilyticus</name>
    <dbReference type="NCBI Taxonomy" id="2721545"/>
    <lineage>
        <taxon>Bacteria</taxon>
        <taxon>Pseudomonadati</taxon>
        <taxon>Pseudomonadota</taxon>
        <taxon>Gammaproteobacteria</taxon>
        <taxon>Cellvibrionales</taxon>
        <taxon>Cellvibrionaceae</taxon>
        <taxon>Marinagarivorans</taxon>
    </lineage>
</organism>
<evidence type="ECO:0000256" key="5">
    <source>
        <dbReference type="ARBA" id="ARBA00022906"/>
    </source>
</evidence>
<dbReference type="KEGG" id="marq:MARGE09_P1484"/>
<keyword evidence="8" id="KW-1185">Reference proteome</keyword>
<dbReference type="Gene3D" id="3.40.50.1980">
    <property type="entry name" value="Nitrogenase molybdenum iron protein domain"/>
    <property type="match status" value="2"/>
</dbReference>
<keyword evidence="5" id="KW-0406">Ion transport</keyword>
<proteinExistence type="inferred from homology"/>
<dbReference type="PANTHER" id="PTHR42953:SF3">
    <property type="entry name" value="HIGH-AFFINITY ZINC UPTAKE SYSTEM PROTEIN ZNUA"/>
    <property type="match status" value="1"/>
</dbReference>
<evidence type="ECO:0000313" key="7">
    <source>
        <dbReference type="EMBL" id="BCD97283.1"/>
    </source>
</evidence>
<evidence type="ECO:0000313" key="8">
    <source>
        <dbReference type="Proteomes" id="UP001320119"/>
    </source>
</evidence>
<feature type="signal peptide" evidence="6">
    <location>
        <begin position="1"/>
        <end position="34"/>
    </location>
</feature>
<comment type="similarity">
    <text evidence="1">Belongs to the bacterial solute-binding protein 9 family.</text>
</comment>
<dbReference type="PANTHER" id="PTHR42953">
    <property type="entry name" value="HIGH-AFFINITY ZINC UPTAKE SYSTEM PROTEIN ZNUA-RELATED"/>
    <property type="match status" value="1"/>
</dbReference>
<reference evidence="7 8" key="1">
    <citation type="journal article" date="2022" name="IScience">
        <title>An ultrasensitive nanofiber-based assay for enzymatic hydrolysis and deep-sea microbial degradation of cellulose.</title>
        <authorList>
            <person name="Tsudome M."/>
            <person name="Tachioka M."/>
            <person name="Miyazaki M."/>
            <person name="Uchimura K."/>
            <person name="Tsuda M."/>
            <person name="Takaki Y."/>
            <person name="Deguchi S."/>
        </authorList>
    </citation>
    <scope>NUCLEOTIDE SEQUENCE [LARGE SCALE GENOMIC DNA]</scope>
    <source>
        <strain evidence="7 8">GE09</strain>
    </source>
</reference>